<dbReference type="InterPro" id="IPR038766">
    <property type="entry name" value="Membrane_comp_ABC_pdt"/>
</dbReference>
<feature type="transmembrane region" description="Helical" evidence="6">
    <location>
        <begin position="715"/>
        <end position="736"/>
    </location>
</feature>
<dbReference type="Pfam" id="PF12704">
    <property type="entry name" value="MacB_PCD"/>
    <property type="match status" value="1"/>
</dbReference>
<dbReference type="AlphaFoldDB" id="A0A556QK13"/>
<evidence type="ECO:0000313" key="10">
    <source>
        <dbReference type="Proteomes" id="UP000315648"/>
    </source>
</evidence>
<name>A0A556QK13_9BACT</name>
<evidence type="ECO:0000256" key="1">
    <source>
        <dbReference type="ARBA" id="ARBA00004651"/>
    </source>
</evidence>
<dbReference type="PANTHER" id="PTHR30287:SF1">
    <property type="entry name" value="INNER MEMBRANE PROTEIN"/>
    <property type="match status" value="1"/>
</dbReference>
<evidence type="ECO:0000256" key="5">
    <source>
        <dbReference type="ARBA" id="ARBA00023136"/>
    </source>
</evidence>
<feature type="domain" description="ABC3 transporter permease C-terminal" evidence="7">
    <location>
        <begin position="719"/>
        <end position="833"/>
    </location>
</feature>
<dbReference type="RefSeq" id="WP_144230782.1">
    <property type="nucleotide sequence ID" value="NZ_CBCRVV010000006.1"/>
</dbReference>
<dbReference type="InterPro" id="IPR003838">
    <property type="entry name" value="ABC3_permease_C"/>
</dbReference>
<feature type="transmembrane region" description="Helical" evidence="6">
    <location>
        <begin position="349"/>
        <end position="372"/>
    </location>
</feature>
<comment type="caution">
    <text evidence="9">The sequence shown here is derived from an EMBL/GenBank/DDBJ whole genome shotgun (WGS) entry which is preliminary data.</text>
</comment>
<keyword evidence="2" id="KW-1003">Cell membrane</keyword>
<gene>
    <name evidence="9" type="ORF">FPL22_12660</name>
</gene>
<comment type="subcellular location">
    <subcellularLocation>
        <location evidence="1">Cell membrane</location>
        <topology evidence="1">Multi-pass membrane protein</topology>
    </subcellularLocation>
</comment>
<evidence type="ECO:0000259" key="8">
    <source>
        <dbReference type="Pfam" id="PF12704"/>
    </source>
</evidence>
<sequence>MNFVFKMAWRDSRTARRRLVLFSLSIVLGVAALVAIGSFSANLRQAIDDQSKGLLGADLAVTSRSAVTPEAQAFLDGLGGEQAKETTFSSMVVFPSAGNQTRLITVRALEGGYPFYGVVKTNPADGFARLPQGDAVVVEETLLRQFGLKAGDPLKLGEKTFTIAGGLEQLPGDSAAVATLSPRVLVARSALAETGLMGRGSLVRHRAYFKFGPERDVERFVADNRARFRELRLSVDTVEERRRELGQSLQNVQGFLSLVGFVALVLGAIGVASAIHVYVRQKITTVAVLRCLGASAWQSFGVYLVQGLALGVIGALAGTVLGVAVQLALPALVKGMLPFEIDFFVSWAAVARGLLAGVGVGVLFTLLPLLAVRRVSPLVAIRSAFAERAGQGDPLRWAVYAAILAAVTGFAIWQTQRVSWGLGFTGALLVSFAVLAGSARVVAWLARRFLPKGLPYVWRQGVANLHRPNNRTVLLLLSLGLGTFLLLTLSLARETLLSQIRDSGDGARPNLLFFDIQDDQIEPLGAVLAKQGVPVQASAPIVTMRLRSLKGRAVEELLLDESVRIPAWTLRREYRSTFRGELTTTETVIGGTFTGRATENDTVIPISMEEGLAKDMQLTLGDELEFDVQGVPVASRVTSLRRVDWKRLSPNFFVVFPEGVLEAAPKFYVVAARANGAAESAKAQQAVVTAFPNVSALDLALVMQTLDGIFSKVQFVVQFMSLFTVATGVIVLAGAVMTGRFQRVRETVLLRTLGASRAQLMQIQLVEYAVLGVLGALVGGGLAYGANAALAIWVFKAPVILPVMPLVLSVVLVTGLTLATGLLSGRGITRQPPLEVLRQEA</sequence>
<feature type="transmembrane region" description="Helical" evidence="6">
    <location>
        <begin position="799"/>
        <end position="823"/>
    </location>
</feature>
<evidence type="ECO:0000256" key="2">
    <source>
        <dbReference type="ARBA" id="ARBA00022475"/>
    </source>
</evidence>
<feature type="transmembrane region" description="Helical" evidence="6">
    <location>
        <begin position="420"/>
        <end position="446"/>
    </location>
</feature>
<protein>
    <submittedName>
        <fullName evidence="9">FtsX-like permease family protein</fullName>
    </submittedName>
</protein>
<dbReference type="Pfam" id="PF02687">
    <property type="entry name" value="FtsX"/>
    <property type="match status" value="2"/>
</dbReference>
<feature type="domain" description="ABC3 transporter permease C-terminal" evidence="7">
    <location>
        <begin position="258"/>
        <end position="377"/>
    </location>
</feature>
<dbReference type="InterPro" id="IPR025857">
    <property type="entry name" value="MacB_PCD"/>
</dbReference>
<feature type="transmembrane region" description="Helical" evidence="6">
    <location>
        <begin position="765"/>
        <end position="793"/>
    </location>
</feature>
<evidence type="ECO:0000256" key="6">
    <source>
        <dbReference type="SAM" id="Phobius"/>
    </source>
</evidence>
<dbReference type="PANTHER" id="PTHR30287">
    <property type="entry name" value="MEMBRANE COMPONENT OF PREDICTED ABC SUPERFAMILY METABOLITE UPTAKE TRANSPORTER"/>
    <property type="match status" value="1"/>
</dbReference>
<feature type="transmembrane region" description="Helical" evidence="6">
    <location>
        <begin position="397"/>
        <end position="414"/>
    </location>
</feature>
<evidence type="ECO:0000313" key="9">
    <source>
        <dbReference type="EMBL" id="TSJ76961.1"/>
    </source>
</evidence>
<feature type="domain" description="MacB-like periplasmic core" evidence="8">
    <location>
        <begin position="20"/>
        <end position="191"/>
    </location>
</feature>
<keyword evidence="4 6" id="KW-1133">Transmembrane helix</keyword>
<keyword evidence="3 6" id="KW-0812">Transmembrane</keyword>
<reference evidence="9 10" key="1">
    <citation type="submission" date="2019-07" db="EMBL/GenBank/DDBJ databases">
        <title>Description of 53C-WASEF.</title>
        <authorList>
            <person name="Pitt A."/>
            <person name="Hahn M.W."/>
        </authorList>
    </citation>
    <scope>NUCLEOTIDE SEQUENCE [LARGE SCALE GENOMIC DNA]</scope>
    <source>
        <strain evidence="9 10">53C-WASEF</strain>
    </source>
</reference>
<dbReference type="OrthoDB" id="9775544at2"/>
<accession>A0A556QK13</accession>
<feature type="transmembrane region" description="Helical" evidence="6">
    <location>
        <begin position="473"/>
        <end position="492"/>
    </location>
</feature>
<evidence type="ECO:0000256" key="3">
    <source>
        <dbReference type="ARBA" id="ARBA00022692"/>
    </source>
</evidence>
<dbReference type="GO" id="GO:0005886">
    <property type="term" value="C:plasma membrane"/>
    <property type="evidence" value="ECO:0007669"/>
    <property type="project" value="UniProtKB-SubCell"/>
</dbReference>
<evidence type="ECO:0000259" key="7">
    <source>
        <dbReference type="Pfam" id="PF02687"/>
    </source>
</evidence>
<organism evidence="9 10">
    <name type="scientific">Rariglobus hedericola</name>
    <dbReference type="NCBI Taxonomy" id="2597822"/>
    <lineage>
        <taxon>Bacteria</taxon>
        <taxon>Pseudomonadati</taxon>
        <taxon>Verrucomicrobiota</taxon>
        <taxon>Opitutia</taxon>
        <taxon>Opitutales</taxon>
        <taxon>Opitutaceae</taxon>
        <taxon>Rariglobus</taxon>
    </lineage>
</organism>
<dbReference type="EMBL" id="VMBG01000002">
    <property type="protein sequence ID" value="TSJ76961.1"/>
    <property type="molecule type" value="Genomic_DNA"/>
</dbReference>
<feature type="transmembrane region" description="Helical" evidence="6">
    <location>
        <begin position="300"/>
        <end position="329"/>
    </location>
</feature>
<evidence type="ECO:0000256" key="4">
    <source>
        <dbReference type="ARBA" id="ARBA00022989"/>
    </source>
</evidence>
<proteinExistence type="predicted"/>
<dbReference type="Proteomes" id="UP000315648">
    <property type="component" value="Unassembled WGS sequence"/>
</dbReference>
<keyword evidence="10" id="KW-1185">Reference proteome</keyword>
<keyword evidence="5 6" id="KW-0472">Membrane</keyword>
<feature type="transmembrane region" description="Helical" evidence="6">
    <location>
        <begin position="255"/>
        <end position="279"/>
    </location>
</feature>